<dbReference type="InterPro" id="IPR003594">
    <property type="entry name" value="HATPase_dom"/>
</dbReference>
<dbReference type="EC" id="2.7.13.3" evidence="3"/>
<dbReference type="FunFam" id="3.30.565.10:FF:000006">
    <property type="entry name" value="Sensor histidine kinase WalK"/>
    <property type="match status" value="1"/>
</dbReference>
<dbReference type="SMART" id="SM00387">
    <property type="entry name" value="HATPase_c"/>
    <property type="match status" value="1"/>
</dbReference>
<feature type="domain" description="HAMP" evidence="9">
    <location>
        <begin position="182"/>
        <end position="235"/>
    </location>
</feature>
<dbReference type="PROSITE" id="PS50885">
    <property type="entry name" value="HAMP"/>
    <property type="match status" value="1"/>
</dbReference>
<dbReference type="Pfam" id="PF02518">
    <property type="entry name" value="HATPase_c"/>
    <property type="match status" value="1"/>
</dbReference>
<dbReference type="InterPro" id="IPR003660">
    <property type="entry name" value="HAMP_dom"/>
</dbReference>
<dbReference type="STRING" id="234267.Acid_1546"/>
<dbReference type="SMART" id="SM00388">
    <property type="entry name" value="HisKA"/>
    <property type="match status" value="1"/>
</dbReference>
<dbReference type="EMBL" id="CP000473">
    <property type="protein sequence ID" value="ABJ82537.1"/>
    <property type="molecule type" value="Genomic_DNA"/>
</dbReference>
<evidence type="ECO:0000256" key="7">
    <source>
        <dbReference type="SAM" id="Coils"/>
    </source>
</evidence>
<dbReference type="InterPro" id="IPR004358">
    <property type="entry name" value="Sig_transdc_His_kin-like_C"/>
</dbReference>
<dbReference type="PANTHER" id="PTHR43304:SF1">
    <property type="entry name" value="PAC DOMAIN-CONTAINING PROTEIN"/>
    <property type="match status" value="1"/>
</dbReference>
<keyword evidence="7" id="KW-0175">Coiled coil</keyword>
<keyword evidence="4" id="KW-0597">Phosphoprotein</keyword>
<evidence type="ECO:0000256" key="1">
    <source>
        <dbReference type="ARBA" id="ARBA00000085"/>
    </source>
</evidence>
<dbReference type="InterPro" id="IPR005467">
    <property type="entry name" value="His_kinase_dom"/>
</dbReference>
<evidence type="ECO:0000256" key="2">
    <source>
        <dbReference type="ARBA" id="ARBA00004370"/>
    </source>
</evidence>
<evidence type="ECO:0000256" key="6">
    <source>
        <dbReference type="ARBA" id="ARBA00022777"/>
    </source>
</evidence>
<dbReference type="PANTHER" id="PTHR43304">
    <property type="entry name" value="PHYTOCHROME-LIKE PROTEIN CPH1"/>
    <property type="match status" value="1"/>
</dbReference>
<dbReference type="SUPFAM" id="SSF47384">
    <property type="entry name" value="Homodimeric domain of signal transducing histidine kinase"/>
    <property type="match status" value="1"/>
</dbReference>
<dbReference type="Gene3D" id="6.10.340.10">
    <property type="match status" value="1"/>
</dbReference>
<dbReference type="SMART" id="SM00304">
    <property type="entry name" value="HAMP"/>
    <property type="match status" value="1"/>
</dbReference>
<dbReference type="HOGENOM" id="CLU_541559_0_0_0"/>
<dbReference type="Pfam" id="PF00672">
    <property type="entry name" value="HAMP"/>
    <property type="match status" value="1"/>
</dbReference>
<evidence type="ECO:0000256" key="4">
    <source>
        <dbReference type="ARBA" id="ARBA00022553"/>
    </source>
</evidence>
<dbReference type="PROSITE" id="PS50109">
    <property type="entry name" value="HIS_KIN"/>
    <property type="match status" value="1"/>
</dbReference>
<sequence precursor="true">MMRPLRDLPIRQKLVVIMMLTTAAALLLSGFGIVALDSYLFRASMQRDLSALARIVADASTAAVAFDDAQAAAQTLAALRARPHMVAACIYRGNGTILAEYVRAGESPQCPHPLPEDEVRFTSLGLTVSDPILLQHRRIGSLVLLYDLGEIPERITLYGEIVQAILLASSVIALLISSRLRALIATPISRLAQAATSVSATSDYSIRAQKLSGDELGVLVDEFNQMLERVQLRDQELKQALDSLKSTNESLARSNEDLERFAFVASHDLQEPLRMITTYAQLLVKTHRGELDPDASMFVENIVEGTKRMRELLIDLLAYTEIRTRSGEPLAAVDLNVVLDKVKENLKAAIDGSGATIVAERLPTVPGYEGHFIPLLQNLIGNAIKYRGDQPPVIAISVEKVAGNFQFAVVDNGIGIDPEYHERIFEVFRRLHGKKIPGTGIGLSICQRVVERYGGRIWVESREGRGSKFLFTLPRGDAAIAASGEGR</sequence>
<dbReference type="CDD" id="cd06225">
    <property type="entry name" value="HAMP"/>
    <property type="match status" value="1"/>
</dbReference>
<dbReference type="GO" id="GO:0016020">
    <property type="term" value="C:membrane"/>
    <property type="evidence" value="ECO:0007669"/>
    <property type="project" value="UniProtKB-SubCell"/>
</dbReference>
<dbReference type="PRINTS" id="PR00344">
    <property type="entry name" value="BCTRLSENSOR"/>
</dbReference>
<evidence type="ECO:0000259" key="9">
    <source>
        <dbReference type="PROSITE" id="PS50885"/>
    </source>
</evidence>
<dbReference type="KEGG" id="sus:Acid_1546"/>
<dbReference type="InterPro" id="IPR036097">
    <property type="entry name" value="HisK_dim/P_sf"/>
</dbReference>
<dbReference type="AlphaFoldDB" id="Q028L5"/>
<dbReference type="InterPro" id="IPR036890">
    <property type="entry name" value="HATPase_C_sf"/>
</dbReference>
<dbReference type="Pfam" id="PF00512">
    <property type="entry name" value="HisKA"/>
    <property type="match status" value="1"/>
</dbReference>
<dbReference type="InParanoid" id="Q028L5"/>
<gene>
    <name evidence="10" type="ordered locus">Acid_1546</name>
</gene>
<name>Q028L5_SOLUE</name>
<dbReference type="GO" id="GO:0000155">
    <property type="term" value="F:phosphorelay sensor kinase activity"/>
    <property type="evidence" value="ECO:0007669"/>
    <property type="project" value="InterPro"/>
</dbReference>
<evidence type="ECO:0000313" key="10">
    <source>
        <dbReference type="EMBL" id="ABJ82537.1"/>
    </source>
</evidence>
<dbReference type="SUPFAM" id="SSF55874">
    <property type="entry name" value="ATPase domain of HSP90 chaperone/DNA topoisomerase II/histidine kinase"/>
    <property type="match status" value="1"/>
</dbReference>
<evidence type="ECO:0000259" key="8">
    <source>
        <dbReference type="PROSITE" id="PS50109"/>
    </source>
</evidence>
<dbReference type="InterPro" id="IPR003661">
    <property type="entry name" value="HisK_dim/P_dom"/>
</dbReference>
<dbReference type="eggNOG" id="COG5000">
    <property type="taxonomic scope" value="Bacteria"/>
</dbReference>
<feature type="domain" description="Histidine kinase" evidence="8">
    <location>
        <begin position="264"/>
        <end position="477"/>
    </location>
</feature>
<reference evidence="10" key="1">
    <citation type="submission" date="2006-10" db="EMBL/GenBank/DDBJ databases">
        <title>Complete sequence of Solibacter usitatus Ellin6076.</title>
        <authorList>
            <consortium name="US DOE Joint Genome Institute"/>
            <person name="Copeland A."/>
            <person name="Lucas S."/>
            <person name="Lapidus A."/>
            <person name="Barry K."/>
            <person name="Detter J.C."/>
            <person name="Glavina del Rio T."/>
            <person name="Hammon N."/>
            <person name="Israni S."/>
            <person name="Dalin E."/>
            <person name="Tice H."/>
            <person name="Pitluck S."/>
            <person name="Thompson L.S."/>
            <person name="Brettin T."/>
            <person name="Bruce D."/>
            <person name="Han C."/>
            <person name="Tapia R."/>
            <person name="Gilna P."/>
            <person name="Schmutz J."/>
            <person name="Larimer F."/>
            <person name="Land M."/>
            <person name="Hauser L."/>
            <person name="Kyrpides N."/>
            <person name="Mikhailova N."/>
            <person name="Janssen P.H."/>
            <person name="Kuske C.R."/>
            <person name="Richardson P."/>
        </authorList>
    </citation>
    <scope>NUCLEOTIDE SEQUENCE</scope>
    <source>
        <strain evidence="10">Ellin6076</strain>
    </source>
</reference>
<comment type="subcellular location">
    <subcellularLocation>
        <location evidence="2">Membrane</location>
    </subcellularLocation>
</comment>
<feature type="coiled-coil region" evidence="7">
    <location>
        <begin position="220"/>
        <end position="247"/>
    </location>
</feature>
<proteinExistence type="predicted"/>
<dbReference type="InterPro" id="IPR033417">
    <property type="entry name" value="CHASE8"/>
</dbReference>
<protein>
    <recommendedName>
        <fullName evidence="3">histidine kinase</fullName>
        <ecNumber evidence="3">2.7.13.3</ecNumber>
    </recommendedName>
</protein>
<comment type="catalytic activity">
    <reaction evidence="1">
        <text>ATP + protein L-histidine = ADP + protein N-phospho-L-histidine.</text>
        <dbReference type="EC" id="2.7.13.3"/>
    </reaction>
</comment>
<dbReference type="Pfam" id="PF17152">
    <property type="entry name" value="CHASE8"/>
    <property type="match status" value="1"/>
</dbReference>
<organism evidence="10">
    <name type="scientific">Solibacter usitatus (strain Ellin6076)</name>
    <dbReference type="NCBI Taxonomy" id="234267"/>
    <lineage>
        <taxon>Bacteria</taxon>
        <taxon>Pseudomonadati</taxon>
        <taxon>Acidobacteriota</taxon>
        <taxon>Terriglobia</taxon>
        <taxon>Bryobacterales</taxon>
        <taxon>Solibacteraceae</taxon>
        <taxon>Candidatus Solibacter</taxon>
    </lineage>
</organism>
<dbReference type="eggNOG" id="COG4251">
    <property type="taxonomic scope" value="Bacteria"/>
</dbReference>
<accession>Q028L5</accession>
<dbReference type="SUPFAM" id="SSF158472">
    <property type="entry name" value="HAMP domain-like"/>
    <property type="match status" value="1"/>
</dbReference>
<keyword evidence="5" id="KW-0808">Transferase</keyword>
<dbReference type="Gene3D" id="3.30.565.10">
    <property type="entry name" value="Histidine kinase-like ATPase, C-terminal domain"/>
    <property type="match status" value="1"/>
</dbReference>
<keyword evidence="6 10" id="KW-0418">Kinase</keyword>
<dbReference type="OrthoDB" id="9813394at2"/>
<evidence type="ECO:0000256" key="5">
    <source>
        <dbReference type="ARBA" id="ARBA00022679"/>
    </source>
</evidence>
<dbReference type="InterPro" id="IPR052162">
    <property type="entry name" value="Sensor_kinase/Photoreceptor"/>
</dbReference>
<evidence type="ECO:0000256" key="3">
    <source>
        <dbReference type="ARBA" id="ARBA00012438"/>
    </source>
</evidence>
<dbReference type="Gene3D" id="1.10.287.130">
    <property type="match status" value="1"/>
</dbReference>
<dbReference type="CDD" id="cd00082">
    <property type="entry name" value="HisKA"/>
    <property type="match status" value="1"/>
</dbReference>